<dbReference type="EMBL" id="JABDTM020027351">
    <property type="protein sequence ID" value="KAH0810668.1"/>
    <property type="molecule type" value="Genomic_DNA"/>
</dbReference>
<organism evidence="5 6">
    <name type="scientific">Tenebrio molitor</name>
    <name type="common">Yellow mealworm beetle</name>
    <dbReference type="NCBI Taxonomy" id="7067"/>
    <lineage>
        <taxon>Eukaryota</taxon>
        <taxon>Metazoa</taxon>
        <taxon>Ecdysozoa</taxon>
        <taxon>Arthropoda</taxon>
        <taxon>Hexapoda</taxon>
        <taxon>Insecta</taxon>
        <taxon>Pterygota</taxon>
        <taxon>Neoptera</taxon>
        <taxon>Endopterygota</taxon>
        <taxon>Coleoptera</taxon>
        <taxon>Polyphaga</taxon>
        <taxon>Cucujiformia</taxon>
        <taxon>Tenebrionidae</taxon>
        <taxon>Tenebrio</taxon>
    </lineage>
</organism>
<dbReference type="AlphaFoldDB" id="A0A8J6L999"/>
<feature type="coiled-coil region" evidence="2">
    <location>
        <begin position="288"/>
        <end position="579"/>
    </location>
</feature>
<dbReference type="GO" id="GO:0000146">
    <property type="term" value="F:microfilament motor activity"/>
    <property type="evidence" value="ECO:0007669"/>
    <property type="project" value="TreeGrafter"/>
</dbReference>
<keyword evidence="6" id="KW-1185">Reference proteome</keyword>
<feature type="coiled-coil region" evidence="2">
    <location>
        <begin position="980"/>
        <end position="1162"/>
    </location>
</feature>
<comment type="caution">
    <text evidence="5">The sequence shown here is derived from an EMBL/GenBank/DDBJ whole genome shotgun (WGS) entry which is preliminary data.</text>
</comment>
<evidence type="ECO:0000259" key="4">
    <source>
        <dbReference type="Pfam" id="PF01576"/>
    </source>
</evidence>
<dbReference type="GO" id="GO:0051015">
    <property type="term" value="F:actin filament binding"/>
    <property type="evidence" value="ECO:0007669"/>
    <property type="project" value="TreeGrafter"/>
</dbReference>
<keyword evidence="1 2" id="KW-0175">Coiled coil</keyword>
<reference evidence="5" key="2">
    <citation type="submission" date="2021-08" db="EMBL/GenBank/DDBJ databases">
        <authorList>
            <person name="Eriksson T."/>
        </authorList>
    </citation>
    <scope>NUCLEOTIDE SEQUENCE</scope>
    <source>
        <strain evidence="5">Stoneville</strain>
        <tissue evidence="5">Whole head</tissue>
    </source>
</reference>
<feature type="domain" description="Myosin tail" evidence="4">
    <location>
        <begin position="840"/>
        <end position="1162"/>
    </location>
</feature>
<evidence type="ECO:0000313" key="6">
    <source>
        <dbReference type="Proteomes" id="UP000719412"/>
    </source>
</evidence>
<dbReference type="PANTHER" id="PTHR45615">
    <property type="entry name" value="MYOSIN HEAVY CHAIN, NON-MUSCLE"/>
    <property type="match status" value="1"/>
</dbReference>
<accession>A0A8J6L999</accession>
<protein>
    <recommendedName>
        <fullName evidence="4">Myosin tail domain-containing protein</fullName>
    </recommendedName>
</protein>
<feature type="compositionally biased region" description="Polar residues" evidence="3">
    <location>
        <begin position="1"/>
        <end position="15"/>
    </location>
</feature>
<reference evidence="5" key="1">
    <citation type="journal article" date="2020" name="J Insects Food Feed">
        <title>The yellow mealworm (Tenebrio molitor) genome: a resource for the emerging insects as food and feed industry.</title>
        <authorList>
            <person name="Eriksson T."/>
            <person name="Andere A."/>
            <person name="Kelstrup H."/>
            <person name="Emery V."/>
            <person name="Picard C."/>
        </authorList>
    </citation>
    <scope>NUCLEOTIDE SEQUENCE</scope>
    <source>
        <strain evidence="5">Stoneville</strain>
        <tissue evidence="5">Whole head</tissue>
    </source>
</reference>
<feature type="coiled-coil region" evidence="2">
    <location>
        <begin position="825"/>
        <end position="909"/>
    </location>
</feature>
<feature type="domain" description="Myosin tail" evidence="4">
    <location>
        <begin position="122"/>
        <end position="578"/>
    </location>
</feature>
<dbReference type="Proteomes" id="UP000719412">
    <property type="component" value="Unassembled WGS sequence"/>
</dbReference>
<dbReference type="Gene3D" id="1.20.5.340">
    <property type="match status" value="2"/>
</dbReference>
<evidence type="ECO:0000256" key="1">
    <source>
        <dbReference type="ARBA" id="ARBA00023054"/>
    </source>
</evidence>
<sequence>MSSSVAKTSKYTYRSSGGGSADVSIEYSADLSALTRLEDKIRLLNEDLEIERELRQRRWPGKSSLRRLRHLTSFTLDYPRTLGSPPTVGRGEEAEISSKIPLKPRQKSGPIVTDRPLRAVPIEREKADLSVQVIQLTERLEEAEGGAESQFEINKKRDTELLKLRKLLEDVHLESEETAAILKRKHQEIVVDFQEQLDVLGKAKSRAEKEKGKFQTEVYELLSQVESLNKERLVSIKHAERLEVSITELNVRIEELNRTIVDITSHKTRLAQENIELVKEVQDIKVTLENANYLKSQLASQLEDARRRAEDDERRRSLLEAQLHQIEIELESIRVQLEEESEARLDLERQLVKSQGEVQVYKSKYEAECVARSEEVEELRRKYTARITEQEEHIEALLVKINNLEKQKMRLQSEVEVLIIDLEKANTTARELQKRVEQLERINIDLKTRLEETVNLYEQTQRDLRNKQQELQRTVYELDKTREAKDQLARENKKLADDLSDAKNTITELTRRMHELELELRRLENERDELTAAYREAEAGRKAEELRSQRLSSEFGQFRHEAEKRLQEKDEEIEAIRSAVSILIDMSGETPSKWHPLTGFYEYNYGVGINYYQPMIDYIEQKERDGPTRYPHLPWTDERGLRQYDPKRIVKSYSATALDDIARRTEASAKARLRDFSSTTKSSFQLSKSVSAATITEKVQVRKKKEIVRQIKTLKSKMADDLGYDRYAERDVEMSLRGAQKYLRGRSAKAIESYLRSESSKNIAKAVDFDMSQIQRSYSYAQHAKVMDKRLLQQLELKCVEPLDALSKELKGFDRRSTAYFYDQSKATSIEIEQLNARVVEAETRLKTEVTRIKKKLQIQITELEMSLDSANKTNIDLQKTIKKQSLQLTELTAHYDEVQRQLQVTLDQLSISQRKIQAFTAEIEEIRGNYESALRGKRSAEQMVEEAGTRINELTTINVNLASAKSKIEQELSTIVADYDEVTKELRISDERYQRIQTELKHTVEILHEEQERVVKIEAIKKSLEIEVKNLSVRLEEVEANAIVGGKRIISKLEARMRDMEVELDEEKRRHAETIKILRKKERTVKEVMIQCEEDQKNIALLNESLEKANCKVSMFKRQLQEQEGVSHQSVTRVRRFQRELEAAEDRADTAESSLSLIRAKHRTFVTTSSVPGSQVYLVQESRTE</sequence>
<evidence type="ECO:0000313" key="5">
    <source>
        <dbReference type="EMBL" id="KAH0810668.1"/>
    </source>
</evidence>
<dbReference type="SUPFAM" id="SSF90257">
    <property type="entry name" value="Myosin rod fragments"/>
    <property type="match status" value="2"/>
</dbReference>
<dbReference type="PANTHER" id="PTHR45615:SF40">
    <property type="entry name" value="MYOSIN HEAVY CHAIN, NON-MUSCLE"/>
    <property type="match status" value="1"/>
</dbReference>
<evidence type="ECO:0000256" key="3">
    <source>
        <dbReference type="SAM" id="MobiDB-lite"/>
    </source>
</evidence>
<dbReference type="InterPro" id="IPR002928">
    <property type="entry name" value="Myosin_tail"/>
</dbReference>
<dbReference type="GO" id="GO:0032982">
    <property type="term" value="C:myosin filament"/>
    <property type="evidence" value="ECO:0007669"/>
    <property type="project" value="TreeGrafter"/>
</dbReference>
<gene>
    <name evidence="5" type="ORF">GEV33_012127</name>
</gene>
<proteinExistence type="predicted"/>
<dbReference type="GO" id="GO:0005737">
    <property type="term" value="C:cytoplasm"/>
    <property type="evidence" value="ECO:0007669"/>
    <property type="project" value="TreeGrafter"/>
</dbReference>
<feature type="region of interest" description="Disordered" evidence="3">
    <location>
        <begin position="1"/>
        <end position="20"/>
    </location>
</feature>
<evidence type="ECO:0000256" key="2">
    <source>
        <dbReference type="SAM" id="Coils"/>
    </source>
</evidence>
<name>A0A8J6L999_TENMO</name>
<dbReference type="Pfam" id="PF01576">
    <property type="entry name" value="Myosin_tail_1"/>
    <property type="match status" value="2"/>
</dbReference>
<dbReference type="GO" id="GO:0016460">
    <property type="term" value="C:myosin II complex"/>
    <property type="evidence" value="ECO:0007669"/>
    <property type="project" value="TreeGrafter"/>
</dbReference>